<dbReference type="Proteomes" id="UP000001784">
    <property type="component" value="Chromosome"/>
</dbReference>
<proteinExistence type="predicted"/>
<dbReference type="RefSeq" id="WP_011699767.1">
    <property type="nucleotide sequence ID" value="NC_008554.1"/>
</dbReference>
<dbReference type="Gene3D" id="3.40.50.1000">
    <property type="entry name" value="HAD superfamily/HAD-like"/>
    <property type="match status" value="1"/>
</dbReference>
<keyword evidence="5" id="KW-1185">Reference proteome</keyword>
<dbReference type="NCBIfam" id="TIGR01549">
    <property type="entry name" value="HAD-SF-IA-v1"/>
    <property type="match status" value="1"/>
</dbReference>
<dbReference type="InParanoid" id="A0LMF1"/>
<dbReference type="SUPFAM" id="SSF56784">
    <property type="entry name" value="HAD-like"/>
    <property type="match status" value="1"/>
</dbReference>
<evidence type="ECO:0000313" key="4">
    <source>
        <dbReference type="EMBL" id="ABK18603.1"/>
    </source>
</evidence>
<gene>
    <name evidence="4" type="ordered locus">Sfum_2928</name>
</gene>
<dbReference type="EMBL" id="CP000478">
    <property type="protein sequence ID" value="ABK18603.1"/>
    <property type="molecule type" value="Genomic_DNA"/>
</dbReference>
<dbReference type="SFLD" id="SFLDS00003">
    <property type="entry name" value="Haloacid_Dehalogenase"/>
    <property type="match status" value="1"/>
</dbReference>
<organism evidence="4 5">
    <name type="scientific">Syntrophobacter fumaroxidans (strain DSM 10017 / MPOB)</name>
    <dbReference type="NCBI Taxonomy" id="335543"/>
    <lineage>
        <taxon>Bacteria</taxon>
        <taxon>Pseudomonadati</taxon>
        <taxon>Thermodesulfobacteriota</taxon>
        <taxon>Syntrophobacteria</taxon>
        <taxon>Syntrophobacterales</taxon>
        <taxon>Syntrophobacteraceae</taxon>
        <taxon>Syntrophobacter</taxon>
    </lineage>
</organism>
<dbReference type="GO" id="GO:0016787">
    <property type="term" value="F:hydrolase activity"/>
    <property type="evidence" value="ECO:0007669"/>
    <property type="project" value="UniProtKB-KW"/>
</dbReference>
<reference evidence="4 5" key="1">
    <citation type="submission" date="2006-10" db="EMBL/GenBank/DDBJ databases">
        <title>Complete sequence of Syntrophobacter fumaroxidans MPOB.</title>
        <authorList>
            <consortium name="US DOE Joint Genome Institute"/>
            <person name="Copeland A."/>
            <person name="Lucas S."/>
            <person name="Lapidus A."/>
            <person name="Barry K."/>
            <person name="Detter J.C."/>
            <person name="Glavina del Rio T."/>
            <person name="Hammon N."/>
            <person name="Israni S."/>
            <person name="Pitluck S."/>
            <person name="Goltsman E.G."/>
            <person name="Martinez M."/>
            <person name="Schmutz J."/>
            <person name="Larimer F."/>
            <person name="Land M."/>
            <person name="Hauser L."/>
            <person name="Kyrpides N."/>
            <person name="Kim E."/>
            <person name="Boone D.R."/>
            <person name="Brockman F."/>
            <person name="Culley D."/>
            <person name="Ferry J."/>
            <person name="Gunsalus R."/>
            <person name="McInerney M.J."/>
            <person name="Morrison M."/>
            <person name="Plugge C."/>
            <person name="Rohlin L."/>
            <person name="Scholten J."/>
            <person name="Sieber J."/>
            <person name="Stams A.J.M."/>
            <person name="Worm P."/>
            <person name="Henstra A.M."/>
            <person name="Richardson P."/>
        </authorList>
    </citation>
    <scope>NUCLEOTIDE SEQUENCE [LARGE SCALE GENOMIC DNA]</scope>
    <source>
        <strain evidence="5">DSM 10017 / MPOB</strain>
    </source>
</reference>
<dbReference type="InterPro" id="IPR036412">
    <property type="entry name" value="HAD-like_sf"/>
</dbReference>
<accession>A0LMF1</accession>
<dbReference type="eggNOG" id="COG1011">
    <property type="taxonomic scope" value="Bacteria"/>
</dbReference>
<sequence length="230" mass="25970">MRQSFRCKAVLFDFGGTLDSDGEHWLDRFYELYRQVGIDLPADEIKRVFYVADDLCCSDPEVDRMGLRPLMKHHVGLQFAALSLKNPEKAAEMVEGFCSKTERILQRNARLLRRLKPFYRLGLISNFYGNAAVLCDEAGLAESLEVILDSMRIGVGKPDLEIFRIALRRLDVEPAEAVFVGDSFERDIMPARQLGMQTIWLKGPAPRLPENAGPVGCHISSLLEVETILL</sequence>
<keyword evidence="2 4" id="KW-0378">Hydrolase</keyword>
<dbReference type="Pfam" id="PF00702">
    <property type="entry name" value="Hydrolase"/>
    <property type="match status" value="1"/>
</dbReference>
<dbReference type="PRINTS" id="PR00413">
    <property type="entry name" value="HADHALOGNASE"/>
</dbReference>
<comment type="cofactor">
    <cofactor evidence="1">
        <name>Mg(2+)</name>
        <dbReference type="ChEBI" id="CHEBI:18420"/>
    </cofactor>
</comment>
<keyword evidence="3" id="KW-0460">Magnesium</keyword>
<dbReference type="KEGG" id="sfu:Sfum_2928"/>
<evidence type="ECO:0000256" key="3">
    <source>
        <dbReference type="ARBA" id="ARBA00022842"/>
    </source>
</evidence>
<dbReference type="AlphaFoldDB" id="A0LMF1"/>
<dbReference type="SFLD" id="SFLDG01129">
    <property type="entry name" value="C1.5:_HAD__Beta-PGM__Phosphata"/>
    <property type="match status" value="1"/>
</dbReference>
<dbReference type="GO" id="GO:0044281">
    <property type="term" value="P:small molecule metabolic process"/>
    <property type="evidence" value="ECO:0007669"/>
    <property type="project" value="UniProtKB-ARBA"/>
</dbReference>
<dbReference type="STRING" id="335543.Sfum_2928"/>
<dbReference type="FunCoup" id="A0LMF1">
    <property type="interactions" value="122"/>
</dbReference>
<evidence type="ECO:0000313" key="5">
    <source>
        <dbReference type="Proteomes" id="UP000001784"/>
    </source>
</evidence>
<dbReference type="HOGENOM" id="CLU_045011_8_0_7"/>
<dbReference type="PANTHER" id="PTHR46470">
    <property type="entry name" value="N-ACYLNEURAMINATE-9-PHOSPHATASE"/>
    <property type="match status" value="1"/>
</dbReference>
<protein>
    <submittedName>
        <fullName evidence="4">HAD-superfamily hydrolase, subfamily IA, variant 3</fullName>
    </submittedName>
</protein>
<name>A0LMF1_SYNFM</name>
<dbReference type="InterPro" id="IPR051400">
    <property type="entry name" value="HAD-like_hydrolase"/>
</dbReference>
<dbReference type="NCBIfam" id="TIGR01509">
    <property type="entry name" value="HAD-SF-IA-v3"/>
    <property type="match status" value="1"/>
</dbReference>
<evidence type="ECO:0000256" key="1">
    <source>
        <dbReference type="ARBA" id="ARBA00001946"/>
    </source>
</evidence>
<evidence type="ECO:0000256" key="2">
    <source>
        <dbReference type="ARBA" id="ARBA00022801"/>
    </source>
</evidence>
<dbReference type="InterPro" id="IPR006439">
    <property type="entry name" value="HAD-SF_hydro_IA"/>
</dbReference>
<dbReference type="OrthoDB" id="367448at2"/>
<dbReference type="InterPro" id="IPR023214">
    <property type="entry name" value="HAD_sf"/>
</dbReference>